<dbReference type="EMBL" id="CWJI01000002">
    <property type="protein sequence ID" value="CRY54638.1"/>
    <property type="molecule type" value="Genomic_DNA"/>
</dbReference>
<evidence type="ECO:0000313" key="1">
    <source>
        <dbReference type="EMBL" id="CRY54638.1"/>
    </source>
</evidence>
<gene>
    <name evidence="1" type="ORF">ERS008476_01567</name>
</gene>
<accession>A0A0H5LU07</accession>
<dbReference type="AlphaFoldDB" id="A0A0H5LU07"/>
<proteinExistence type="predicted"/>
<sequence length="31" mass="3634">MVILTKIIPKSTQKDSIKNNYLEKLFIVMPK</sequence>
<reference evidence="2" key="1">
    <citation type="submission" date="2015-03" db="EMBL/GenBank/DDBJ databases">
        <authorList>
            <consortium name="Pathogen Informatics"/>
        </authorList>
    </citation>
    <scope>NUCLEOTIDE SEQUENCE [LARGE SCALE GENOMIC DNA]</scope>
    <source>
        <strain evidence="2">R148</strain>
    </source>
</reference>
<organism evidence="1 2">
    <name type="scientific">Yersinia intermedia</name>
    <dbReference type="NCBI Taxonomy" id="631"/>
    <lineage>
        <taxon>Bacteria</taxon>
        <taxon>Pseudomonadati</taxon>
        <taxon>Pseudomonadota</taxon>
        <taxon>Gammaproteobacteria</taxon>
        <taxon>Enterobacterales</taxon>
        <taxon>Yersiniaceae</taxon>
        <taxon>Yersinia</taxon>
    </lineage>
</organism>
<name>A0A0H5LU07_YERIN</name>
<protein>
    <submittedName>
        <fullName evidence="1">Uncharacterized protein</fullName>
    </submittedName>
</protein>
<dbReference type="Proteomes" id="UP000043316">
    <property type="component" value="Unassembled WGS sequence"/>
</dbReference>
<evidence type="ECO:0000313" key="2">
    <source>
        <dbReference type="Proteomes" id="UP000043316"/>
    </source>
</evidence>